<proteinExistence type="inferred from homology"/>
<dbReference type="InterPro" id="IPR036822">
    <property type="entry name" value="CutC-like_dom_sf"/>
</dbReference>
<keyword evidence="2" id="KW-0963">Cytoplasm</keyword>
<dbReference type="GO" id="GO:0005737">
    <property type="term" value="C:cytoplasm"/>
    <property type="evidence" value="ECO:0007669"/>
    <property type="project" value="UniProtKB-SubCell"/>
</dbReference>
<comment type="caution">
    <text evidence="2">Once thought to be involved in copper homeostasis, experiments in E.coli have shown this is not the case.</text>
</comment>
<dbReference type="Proteomes" id="UP000310754">
    <property type="component" value="Unassembled WGS sequence"/>
</dbReference>
<dbReference type="InterPro" id="IPR005627">
    <property type="entry name" value="CutC-like"/>
</dbReference>
<reference evidence="3 4" key="1">
    <citation type="submission" date="2019-04" db="EMBL/GenBank/DDBJ databases">
        <title>Rhizobium terrae sp. nov., isolated from a paddy soil.</title>
        <authorList>
            <person name="Lin S.-Y."/>
            <person name="Hameed A."/>
            <person name="Huang H.-I."/>
            <person name="Young C.-C."/>
        </authorList>
    </citation>
    <scope>NUCLEOTIDE SEQUENCE [LARGE SCALE GENOMIC DNA]</scope>
    <source>
        <strain evidence="3 4">CC-HIH110</strain>
    </source>
</reference>
<dbReference type="GO" id="GO:0005507">
    <property type="term" value="F:copper ion binding"/>
    <property type="evidence" value="ECO:0007669"/>
    <property type="project" value="TreeGrafter"/>
</dbReference>
<dbReference type="PANTHER" id="PTHR12598">
    <property type="entry name" value="COPPER HOMEOSTASIS PROTEIN CUTC"/>
    <property type="match status" value="1"/>
</dbReference>
<dbReference type="EMBL" id="SSOA01000010">
    <property type="protein sequence ID" value="THF48046.1"/>
    <property type="molecule type" value="Genomic_DNA"/>
</dbReference>
<sequence length="255" mass="27066">MADRLHTTGAILEICVDDVAGMEAAIVGGADRLELCAALACGGLTPSIGLMAQAAAAQIPVHAMIRPRSGSFVFSQAEVQVMIRDIAAVRHMGLAGVVLGALLPDGRLDCAALRQLLAASEGLDVTLHRAFDLVPDQLEALAEAVDLGFRRILTSGGQKSAPVGIEALKQLFAAAKGRISIMPGGGVNAENLNLFADVGMTEFHASCSQPQSTARNLVDFGFELVASRRTDEQTVREMKQRMRTLGSRWLNSFER</sequence>
<gene>
    <name evidence="2" type="primary">cutC</name>
    <name evidence="3" type="ORF">E6C51_16400</name>
</gene>
<evidence type="ECO:0000313" key="4">
    <source>
        <dbReference type="Proteomes" id="UP000310754"/>
    </source>
</evidence>
<comment type="subcellular location">
    <subcellularLocation>
        <location evidence="2">Cytoplasm</location>
    </subcellularLocation>
</comment>
<evidence type="ECO:0000313" key="3">
    <source>
        <dbReference type="EMBL" id="THF48046.1"/>
    </source>
</evidence>
<evidence type="ECO:0000256" key="1">
    <source>
        <dbReference type="ARBA" id="ARBA00007768"/>
    </source>
</evidence>
<keyword evidence="4" id="KW-1185">Reference proteome</keyword>
<dbReference type="PANTHER" id="PTHR12598:SF0">
    <property type="entry name" value="COPPER HOMEOSTASIS PROTEIN CUTC HOMOLOG"/>
    <property type="match status" value="1"/>
</dbReference>
<comment type="caution">
    <text evidence="3">The sequence shown here is derived from an EMBL/GenBank/DDBJ whole genome shotgun (WGS) entry which is preliminary data.</text>
</comment>
<name>A0A4S3ZR55_9HYPH</name>
<dbReference type="AlphaFoldDB" id="A0A4S3ZR55"/>
<organism evidence="3 4">
    <name type="scientific">Allorhizobium terrae</name>
    <dbReference type="NCBI Taxonomy" id="1848972"/>
    <lineage>
        <taxon>Bacteria</taxon>
        <taxon>Pseudomonadati</taxon>
        <taxon>Pseudomonadota</taxon>
        <taxon>Alphaproteobacteria</taxon>
        <taxon>Hyphomicrobiales</taxon>
        <taxon>Rhizobiaceae</taxon>
        <taxon>Rhizobium/Agrobacterium group</taxon>
        <taxon>Allorhizobium</taxon>
    </lineage>
</organism>
<accession>A0A4S3ZR55</accession>
<dbReference type="SUPFAM" id="SSF110395">
    <property type="entry name" value="CutC-like"/>
    <property type="match status" value="1"/>
</dbReference>
<evidence type="ECO:0000256" key="2">
    <source>
        <dbReference type="HAMAP-Rule" id="MF_00795"/>
    </source>
</evidence>
<dbReference type="Pfam" id="PF03932">
    <property type="entry name" value="CutC"/>
    <property type="match status" value="1"/>
</dbReference>
<protein>
    <recommendedName>
        <fullName evidence="2">PF03932 family protein CutC</fullName>
    </recommendedName>
</protein>
<comment type="similarity">
    <text evidence="1 2">Belongs to the CutC family.</text>
</comment>
<dbReference type="RefSeq" id="WP_190236766.1">
    <property type="nucleotide sequence ID" value="NZ_SSOA01000010.1"/>
</dbReference>
<dbReference type="Gene3D" id="3.20.20.380">
    <property type="entry name" value="Copper homeostasis (CutC) domain"/>
    <property type="match status" value="1"/>
</dbReference>
<dbReference type="HAMAP" id="MF_00795">
    <property type="entry name" value="CutC"/>
    <property type="match status" value="1"/>
</dbReference>